<evidence type="ECO:0000256" key="6">
    <source>
        <dbReference type="ARBA" id="ARBA00023136"/>
    </source>
</evidence>
<keyword evidence="3 7" id="KW-1003">Cell membrane</keyword>
<comment type="subcellular location">
    <subcellularLocation>
        <location evidence="1 7">Cell membrane</location>
        <topology evidence="1 7">Multi-pass membrane protein</topology>
    </subcellularLocation>
</comment>
<comment type="caution">
    <text evidence="9">The sequence shown here is derived from an EMBL/GenBank/DDBJ whole genome shotgun (WGS) entry which is preliminary data.</text>
</comment>
<evidence type="ECO:0000256" key="7">
    <source>
        <dbReference type="RuleBase" id="RU361233"/>
    </source>
</evidence>
<dbReference type="InterPro" id="IPR006459">
    <property type="entry name" value="CASP/CASPL"/>
</dbReference>
<evidence type="ECO:0000256" key="1">
    <source>
        <dbReference type="ARBA" id="ARBA00004651"/>
    </source>
</evidence>
<dbReference type="NCBIfam" id="TIGR01569">
    <property type="entry name" value="A_tha_TIGR01569"/>
    <property type="match status" value="1"/>
</dbReference>
<dbReference type="AlphaFoldDB" id="A0A9P1EN42"/>
<comment type="similarity">
    <text evidence="2 7">Belongs to the Casparian strip membrane proteins (CASP) family.</text>
</comment>
<evidence type="ECO:0000256" key="4">
    <source>
        <dbReference type="ARBA" id="ARBA00022692"/>
    </source>
</evidence>
<keyword evidence="6 7" id="KW-0472">Membrane</keyword>
<dbReference type="Pfam" id="PF04535">
    <property type="entry name" value="CASP_dom"/>
    <property type="match status" value="1"/>
</dbReference>
<comment type="caution">
    <text evidence="7">Lacks conserved residue(s) required for the propagation of feature annotation.</text>
</comment>
<evidence type="ECO:0000256" key="2">
    <source>
        <dbReference type="ARBA" id="ARBA00007651"/>
    </source>
</evidence>
<feature type="transmembrane region" description="Helical" evidence="7">
    <location>
        <begin position="130"/>
        <end position="153"/>
    </location>
</feature>
<comment type="subunit">
    <text evidence="7">Homodimer and heterodimers.</text>
</comment>
<dbReference type="InterPro" id="IPR006702">
    <property type="entry name" value="CASP_dom"/>
</dbReference>
<keyword evidence="4 7" id="KW-0812">Transmembrane</keyword>
<feature type="domain" description="Casparian strip membrane protein" evidence="8">
    <location>
        <begin position="6"/>
        <end position="139"/>
    </location>
</feature>
<proteinExistence type="inferred from homology"/>
<evidence type="ECO:0000256" key="3">
    <source>
        <dbReference type="ARBA" id="ARBA00022475"/>
    </source>
</evidence>
<evidence type="ECO:0000256" key="5">
    <source>
        <dbReference type="ARBA" id="ARBA00022989"/>
    </source>
</evidence>
<keyword evidence="10" id="KW-1185">Reference proteome</keyword>
<name>A0A9P1EN42_CUSEU</name>
<evidence type="ECO:0000313" key="10">
    <source>
        <dbReference type="Proteomes" id="UP001152484"/>
    </source>
</evidence>
<dbReference type="EMBL" id="CAMAPE010000079">
    <property type="protein sequence ID" value="CAH9119242.1"/>
    <property type="molecule type" value="Genomic_DNA"/>
</dbReference>
<organism evidence="9 10">
    <name type="scientific">Cuscuta europaea</name>
    <name type="common">European dodder</name>
    <dbReference type="NCBI Taxonomy" id="41803"/>
    <lineage>
        <taxon>Eukaryota</taxon>
        <taxon>Viridiplantae</taxon>
        <taxon>Streptophyta</taxon>
        <taxon>Embryophyta</taxon>
        <taxon>Tracheophyta</taxon>
        <taxon>Spermatophyta</taxon>
        <taxon>Magnoliopsida</taxon>
        <taxon>eudicotyledons</taxon>
        <taxon>Gunneridae</taxon>
        <taxon>Pentapetalae</taxon>
        <taxon>asterids</taxon>
        <taxon>lamiids</taxon>
        <taxon>Solanales</taxon>
        <taxon>Convolvulaceae</taxon>
        <taxon>Cuscuteae</taxon>
        <taxon>Cuscuta</taxon>
        <taxon>Cuscuta subgen. Cuscuta</taxon>
    </lineage>
</organism>
<accession>A0A9P1EN42</accession>
<feature type="transmembrane region" description="Helical" evidence="7">
    <location>
        <begin position="78"/>
        <end position="104"/>
    </location>
</feature>
<sequence>MAKTDLSMVCRGLACALSIAAASTMTLCRVDVNKNGITFVISHRFWGSFKFFKVMAFIGGSYNFLVIFLPNGSPLWRLVVIIDVIVNMVQASGVSAAMYTYFLLRDGNSHVKWWPVCIVSPEFCSKVLGATIAGALGLLFHFTLTCYAVYIILDPLLHYADQRAEDDNVNQ</sequence>
<evidence type="ECO:0000259" key="8">
    <source>
        <dbReference type="Pfam" id="PF04535"/>
    </source>
</evidence>
<protein>
    <recommendedName>
        <fullName evidence="7">CASP-like protein</fullName>
    </recommendedName>
</protein>
<dbReference type="Proteomes" id="UP001152484">
    <property type="component" value="Unassembled WGS sequence"/>
</dbReference>
<feature type="transmembrane region" description="Helical" evidence="7">
    <location>
        <begin position="52"/>
        <end position="71"/>
    </location>
</feature>
<evidence type="ECO:0000313" key="9">
    <source>
        <dbReference type="EMBL" id="CAH9119242.1"/>
    </source>
</evidence>
<dbReference type="OrthoDB" id="1906221at2759"/>
<reference evidence="9" key="1">
    <citation type="submission" date="2022-07" db="EMBL/GenBank/DDBJ databases">
        <authorList>
            <person name="Macas J."/>
            <person name="Novak P."/>
            <person name="Neumann P."/>
        </authorList>
    </citation>
    <scope>NUCLEOTIDE SEQUENCE</scope>
</reference>
<keyword evidence="5 7" id="KW-1133">Transmembrane helix</keyword>
<dbReference type="GO" id="GO:0005886">
    <property type="term" value="C:plasma membrane"/>
    <property type="evidence" value="ECO:0007669"/>
    <property type="project" value="UniProtKB-SubCell"/>
</dbReference>
<gene>
    <name evidence="9" type="ORF">CEURO_LOCUS22236</name>
</gene>